<evidence type="ECO:0000313" key="3">
    <source>
        <dbReference type="Proteomes" id="UP001596447"/>
    </source>
</evidence>
<protein>
    <recommendedName>
        <fullName evidence="4">SPW repeat-containing protein</fullName>
    </recommendedName>
</protein>
<sequence length="118" mass="12302">MSRDYEGKGPLLLAVVVGTVALVAILGVSTWPSSVPIELVPGIVALLTATLLLWKQFRGTLTTVQAYVLGTVAFLTSGLFTIVGGEGSAGAALAGASILLTSWHWAENRDESSETDEE</sequence>
<dbReference type="AlphaFoldDB" id="A0ABD5Z7K7"/>
<dbReference type="EMBL" id="JBHTAR010000011">
    <property type="protein sequence ID" value="MFC7201183.1"/>
    <property type="molecule type" value="Genomic_DNA"/>
</dbReference>
<evidence type="ECO:0008006" key="4">
    <source>
        <dbReference type="Google" id="ProtNLM"/>
    </source>
</evidence>
<keyword evidence="3" id="KW-1185">Reference proteome</keyword>
<keyword evidence="1" id="KW-1133">Transmembrane helix</keyword>
<name>A0ABD5Z7K7_9EURY</name>
<keyword evidence="1" id="KW-0472">Membrane</keyword>
<dbReference type="RefSeq" id="WP_279527939.1">
    <property type="nucleotide sequence ID" value="NZ_CP122312.1"/>
</dbReference>
<gene>
    <name evidence="2" type="ORF">ACFQJ9_17505</name>
</gene>
<dbReference type="Proteomes" id="UP001596447">
    <property type="component" value="Unassembled WGS sequence"/>
</dbReference>
<feature type="transmembrane region" description="Helical" evidence="1">
    <location>
        <begin position="37"/>
        <end position="54"/>
    </location>
</feature>
<evidence type="ECO:0000313" key="2">
    <source>
        <dbReference type="EMBL" id="MFC7201183.1"/>
    </source>
</evidence>
<keyword evidence="1" id="KW-0812">Transmembrane</keyword>
<accession>A0ABD5Z7K7</accession>
<proteinExistence type="predicted"/>
<feature type="transmembrane region" description="Helical" evidence="1">
    <location>
        <begin position="12"/>
        <end position="31"/>
    </location>
</feature>
<evidence type="ECO:0000256" key="1">
    <source>
        <dbReference type="SAM" id="Phobius"/>
    </source>
</evidence>
<organism evidence="2 3">
    <name type="scientific">Halospeciosus flavus</name>
    <dbReference type="NCBI Taxonomy" id="3032283"/>
    <lineage>
        <taxon>Archaea</taxon>
        <taxon>Methanobacteriati</taxon>
        <taxon>Methanobacteriota</taxon>
        <taxon>Stenosarchaea group</taxon>
        <taxon>Halobacteria</taxon>
        <taxon>Halobacteriales</taxon>
        <taxon>Halobacteriaceae</taxon>
        <taxon>Halospeciosus</taxon>
    </lineage>
</organism>
<feature type="transmembrane region" description="Helical" evidence="1">
    <location>
        <begin position="66"/>
        <end position="83"/>
    </location>
</feature>
<comment type="caution">
    <text evidence="2">The sequence shown here is derived from an EMBL/GenBank/DDBJ whole genome shotgun (WGS) entry which is preliminary data.</text>
</comment>
<reference evidence="2 3" key="1">
    <citation type="journal article" date="2019" name="Int. J. Syst. Evol. Microbiol.">
        <title>The Global Catalogue of Microorganisms (GCM) 10K type strain sequencing project: providing services to taxonomists for standard genome sequencing and annotation.</title>
        <authorList>
            <consortium name="The Broad Institute Genomics Platform"/>
            <consortium name="The Broad Institute Genome Sequencing Center for Infectious Disease"/>
            <person name="Wu L."/>
            <person name="Ma J."/>
        </authorList>
    </citation>
    <scope>NUCLEOTIDE SEQUENCE [LARGE SCALE GENOMIC DNA]</scope>
    <source>
        <strain evidence="2 3">XZGYJ-43</strain>
    </source>
</reference>